<keyword evidence="4 12" id="KW-0813">Transport</keyword>
<keyword evidence="8 12" id="KW-1133">Transmembrane helix</keyword>
<dbReference type="NCBIfam" id="TIGR00220">
    <property type="entry name" value="mscL"/>
    <property type="match status" value="1"/>
</dbReference>
<proteinExistence type="inferred from homology"/>
<keyword evidence="10 12" id="KW-0472">Membrane</keyword>
<dbReference type="EMBL" id="CP060731">
    <property type="protein sequence ID" value="QNN77870.1"/>
    <property type="molecule type" value="Genomic_DNA"/>
</dbReference>
<evidence type="ECO:0000256" key="9">
    <source>
        <dbReference type="ARBA" id="ARBA00023065"/>
    </source>
</evidence>
<dbReference type="HAMAP" id="MF_00115">
    <property type="entry name" value="MscL"/>
    <property type="match status" value="1"/>
</dbReference>
<dbReference type="GO" id="GO:0005886">
    <property type="term" value="C:plasma membrane"/>
    <property type="evidence" value="ECO:0007669"/>
    <property type="project" value="UniProtKB-SubCell"/>
</dbReference>
<organism evidence="13 14">
    <name type="scientific">Pseudoxanthomonas mexicana</name>
    <dbReference type="NCBI Taxonomy" id="128785"/>
    <lineage>
        <taxon>Bacteria</taxon>
        <taxon>Pseudomonadati</taxon>
        <taxon>Pseudomonadota</taxon>
        <taxon>Gammaproteobacteria</taxon>
        <taxon>Lysobacterales</taxon>
        <taxon>Lysobacteraceae</taxon>
        <taxon>Pseudoxanthomonas</taxon>
    </lineage>
</organism>
<keyword evidence="11 12" id="KW-0407">Ion channel</keyword>
<evidence type="ECO:0000256" key="7">
    <source>
        <dbReference type="ARBA" id="ARBA00022692"/>
    </source>
</evidence>
<keyword evidence="6 12" id="KW-0997">Cell inner membrane</keyword>
<comment type="subcellular location">
    <subcellularLocation>
        <location evidence="12">Cell inner membrane</location>
        <topology evidence="12">Multi-pass membrane protein</topology>
    </subcellularLocation>
    <subcellularLocation>
        <location evidence="1">Cell membrane</location>
        <topology evidence="1">Multi-pass membrane protein</topology>
    </subcellularLocation>
</comment>
<evidence type="ECO:0000256" key="8">
    <source>
        <dbReference type="ARBA" id="ARBA00022989"/>
    </source>
</evidence>
<gene>
    <name evidence="12 13" type="primary">mscL</name>
    <name evidence="13" type="ORF">IAE60_00010</name>
</gene>
<dbReference type="InterPro" id="IPR036019">
    <property type="entry name" value="MscL_channel"/>
</dbReference>
<dbReference type="PRINTS" id="PR01264">
    <property type="entry name" value="MECHCHANNEL"/>
</dbReference>
<protein>
    <recommendedName>
        <fullName evidence="12">Large-conductance mechanosensitive channel</fullName>
    </recommendedName>
</protein>
<comment type="subunit">
    <text evidence="3 12">Homopentamer.</text>
</comment>
<feature type="transmembrane region" description="Helical" evidence="12">
    <location>
        <begin position="83"/>
        <end position="101"/>
    </location>
</feature>
<keyword evidence="5 12" id="KW-1003">Cell membrane</keyword>
<dbReference type="GO" id="GO:0008381">
    <property type="term" value="F:mechanosensitive monoatomic ion channel activity"/>
    <property type="evidence" value="ECO:0007669"/>
    <property type="project" value="UniProtKB-UniRule"/>
</dbReference>
<evidence type="ECO:0000313" key="14">
    <source>
        <dbReference type="Proteomes" id="UP000515838"/>
    </source>
</evidence>
<evidence type="ECO:0000256" key="11">
    <source>
        <dbReference type="ARBA" id="ARBA00023303"/>
    </source>
</evidence>
<reference evidence="13 14" key="1">
    <citation type="submission" date="2020-08" db="EMBL/GenBank/DDBJ databases">
        <title>Streptomycin Non-resistant strain, P. mexicana.</title>
        <authorList>
            <person name="Ganesh-Kumar S."/>
            <person name="Zhe T."/>
            <person name="Yu Z."/>
            <person name="Min Y."/>
        </authorList>
    </citation>
    <scope>NUCLEOTIDE SEQUENCE [LARGE SCALE GENOMIC DNA]</scope>
    <source>
        <strain evidence="13 14">GTZY2</strain>
    </source>
</reference>
<dbReference type="Gene3D" id="1.10.1200.120">
    <property type="entry name" value="Large-conductance mechanosensitive channel, MscL, domain 1"/>
    <property type="match status" value="1"/>
</dbReference>
<evidence type="ECO:0000256" key="6">
    <source>
        <dbReference type="ARBA" id="ARBA00022519"/>
    </source>
</evidence>
<dbReference type="RefSeq" id="WP_187573372.1">
    <property type="nucleotide sequence ID" value="NZ_CP060731.1"/>
</dbReference>
<name>A0A7G9TCP5_PSEMX</name>
<dbReference type="Proteomes" id="UP000515838">
    <property type="component" value="Chromosome"/>
</dbReference>
<comment type="similarity">
    <text evidence="2 12">Belongs to the MscL family.</text>
</comment>
<evidence type="ECO:0000256" key="10">
    <source>
        <dbReference type="ARBA" id="ARBA00023136"/>
    </source>
</evidence>
<dbReference type="InterPro" id="IPR019823">
    <property type="entry name" value="Mechanosensitive_channel_CS"/>
</dbReference>
<evidence type="ECO:0000256" key="1">
    <source>
        <dbReference type="ARBA" id="ARBA00004651"/>
    </source>
</evidence>
<accession>A0A7G9TCP5</accession>
<evidence type="ECO:0000256" key="5">
    <source>
        <dbReference type="ARBA" id="ARBA00022475"/>
    </source>
</evidence>
<dbReference type="PANTHER" id="PTHR30266:SF2">
    <property type="entry name" value="LARGE-CONDUCTANCE MECHANOSENSITIVE CHANNEL"/>
    <property type="match status" value="1"/>
</dbReference>
<evidence type="ECO:0000256" key="4">
    <source>
        <dbReference type="ARBA" id="ARBA00022448"/>
    </source>
</evidence>
<dbReference type="NCBIfam" id="NF001843">
    <property type="entry name" value="PRK00567.1-4"/>
    <property type="match status" value="1"/>
</dbReference>
<keyword evidence="9 12" id="KW-0406">Ion transport</keyword>
<evidence type="ECO:0000256" key="12">
    <source>
        <dbReference type="HAMAP-Rule" id="MF_00115"/>
    </source>
</evidence>
<dbReference type="InterPro" id="IPR037673">
    <property type="entry name" value="MSC/AndL"/>
</dbReference>
<evidence type="ECO:0000256" key="2">
    <source>
        <dbReference type="ARBA" id="ARBA00007254"/>
    </source>
</evidence>
<dbReference type="AlphaFoldDB" id="A0A7G9TCP5"/>
<evidence type="ECO:0000313" key="13">
    <source>
        <dbReference type="EMBL" id="QNN77870.1"/>
    </source>
</evidence>
<dbReference type="FunFam" id="1.10.1200.120:FF:000001">
    <property type="entry name" value="Large-conductance mechanosensitive channel"/>
    <property type="match status" value="1"/>
</dbReference>
<comment type="function">
    <text evidence="12">Channel that opens in response to stretch forces in the membrane lipid bilayer. May participate in the regulation of osmotic pressure changes within the cell.</text>
</comment>
<dbReference type="SUPFAM" id="SSF81330">
    <property type="entry name" value="Gated mechanosensitive channel"/>
    <property type="match status" value="1"/>
</dbReference>
<dbReference type="PROSITE" id="PS01327">
    <property type="entry name" value="MSCL"/>
    <property type="match status" value="1"/>
</dbReference>
<keyword evidence="7 12" id="KW-0812">Transmembrane</keyword>
<dbReference type="PANTHER" id="PTHR30266">
    <property type="entry name" value="MECHANOSENSITIVE CHANNEL MSCL"/>
    <property type="match status" value="1"/>
</dbReference>
<dbReference type="GeneID" id="81469324"/>
<dbReference type="NCBIfam" id="NF010557">
    <property type="entry name" value="PRK13952.1"/>
    <property type="match status" value="1"/>
</dbReference>
<dbReference type="InterPro" id="IPR001185">
    <property type="entry name" value="MS_channel"/>
</dbReference>
<evidence type="ECO:0000256" key="3">
    <source>
        <dbReference type="ARBA" id="ARBA00011255"/>
    </source>
</evidence>
<dbReference type="Pfam" id="PF01741">
    <property type="entry name" value="MscL"/>
    <property type="match status" value="1"/>
</dbReference>
<feature type="transmembrane region" description="Helical" evidence="12">
    <location>
        <begin position="16"/>
        <end position="37"/>
    </location>
</feature>
<sequence>MGMVSEFKEFIARGNVVDLAVGVVIGAAFGKIVTAFVDKIIMPPIGLLVGGVDFSKWAWTLKEATVDAAGKEVPAVAIGIGEFLNTVIQFVIVAFAIFLLVKAVNRLHRKPDAAPAAPPEDVLLLREIRDALKK</sequence>